<proteinExistence type="inferred from homology"/>
<feature type="domain" description="HotDog ACOT-type" evidence="4">
    <location>
        <begin position="8"/>
        <end position="120"/>
    </location>
</feature>
<dbReference type="FunFam" id="3.10.129.10:FF:000034">
    <property type="entry name" value="Acyl-CoA thioester hydrolase"/>
    <property type="match status" value="1"/>
</dbReference>
<gene>
    <name evidence="6" type="ORF">KCG53_10200</name>
    <name evidence="7" type="ORF">ONOEEDHL_01898</name>
    <name evidence="5" type="ORF">QP451_02620</name>
</gene>
<dbReference type="PANTHER" id="PTHR11049">
    <property type="entry name" value="ACYL COENZYME A THIOESTER HYDROLASE"/>
    <property type="match status" value="1"/>
</dbReference>
<reference evidence="7" key="1">
    <citation type="submission" date="2019-05" db="EMBL/GenBank/DDBJ databases">
        <authorList>
            <person name="Hibberd M."/>
        </authorList>
    </citation>
    <scope>NUCLEOTIDE SEQUENCE</scope>
    <source>
        <strain evidence="7">Neisseria_subflava_BgEED23</strain>
    </source>
</reference>
<dbReference type="Pfam" id="PF03061">
    <property type="entry name" value="4HBT"/>
    <property type="match status" value="1"/>
</dbReference>
<dbReference type="PROSITE" id="PS51770">
    <property type="entry name" value="HOTDOG_ACOT"/>
    <property type="match status" value="1"/>
</dbReference>
<evidence type="ECO:0000256" key="1">
    <source>
        <dbReference type="ARBA" id="ARBA00010458"/>
    </source>
</evidence>
<evidence type="ECO:0000256" key="3">
    <source>
        <dbReference type="PROSITE-ProRule" id="PRU01106"/>
    </source>
</evidence>
<evidence type="ECO:0000313" key="7">
    <source>
        <dbReference type="EMBL" id="VTY03432.1"/>
    </source>
</evidence>
<dbReference type="CDD" id="cd03442">
    <property type="entry name" value="BFIT_BACH"/>
    <property type="match status" value="1"/>
</dbReference>
<dbReference type="GO" id="GO:0052816">
    <property type="term" value="F:long-chain fatty acyl-CoA hydrolase activity"/>
    <property type="evidence" value="ECO:0007669"/>
    <property type="project" value="TreeGrafter"/>
</dbReference>
<evidence type="ECO:0000256" key="2">
    <source>
        <dbReference type="ARBA" id="ARBA00022801"/>
    </source>
</evidence>
<evidence type="ECO:0000313" key="5">
    <source>
        <dbReference type="EMBL" id="MDK7241931.1"/>
    </source>
</evidence>
<dbReference type="EMBL" id="CP073118">
    <property type="protein sequence ID" value="UTG75471.1"/>
    <property type="molecule type" value="Genomic_DNA"/>
</dbReference>
<reference evidence="5" key="3">
    <citation type="submission" date="2023-05" db="EMBL/GenBank/DDBJ databases">
        <title>Cataloging the Phylogenetic Diversity of Human Bladder Bacteria.</title>
        <authorList>
            <person name="Du J."/>
        </authorList>
    </citation>
    <scope>NUCLEOTIDE SEQUENCE</scope>
    <source>
        <strain evidence="5">UMB1050</strain>
    </source>
</reference>
<sequence>MKPERQLPSHELIMSELMMPYTANFSGNVHGGDLLRLLDQVAYSCACRYSGTYCVTLSVDKVLFKEPIHVGELVTFYASINYTGRTSMEVGIRVEAQNIHTGEVRHTNSCYFTMVAVEDGKPVPVPPLEINTPRQRCRYERAKKRKELSLQAADKDSGCN</sequence>
<dbReference type="RefSeq" id="WP_049351048.1">
    <property type="nucleotide sequence ID" value="NZ_CABFLZ010000006.1"/>
</dbReference>
<evidence type="ECO:0000313" key="6">
    <source>
        <dbReference type="EMBL" id="UTG75471.1"/>
    </source>
</evidence>
<comment type="similarity">
    <text evidence="1">Belongs to the acyl coenzyme A hydrolase family.</text>
</comment>
<dbReference type="EMBL" id="CABFLZ010000006">
    <property type="protein sequence ID" value="VTY03432.1"/>
    <property type="molecule type" value="Genomic_DNA"/>
</dbReference>
<dbReference type="AlphaFoldDB" id="A0A4D7WQP7"/>
<dbReference type="InterPro" id="IPR006683">
    <property type="entry name" value="Thioestr_dom"/>
</dbReference>
<dbReference type="EMBL" id="JASOPA010000001">
    <property type="protein sequence ID" value="MDK7241931.1"/>
    <property type="molecule type" value="Genomic_DNA"/>
</dbReference>
<name>A0A4D7WQP7_NEISU</name>
<dbReference type="EC" id="3.1.2.20" evidence="5"/>
<dbReference type="GO" id="GO:0006637">
    <property type="term" value="P:acyl-CoA metabolic process"/>
    <property type="evidence" value="ECO:0007669"/>
    <property type="project" value="TreeGrafter"/>
</dbReference>
<dbReference type="SUPFAM" id="SSF54637">
    <property type="entry name" value="Thioesterase/thiol ester dehydrase-isomerase"/>
    <property type="match status" value="1"/>
</dbReference>
<dbReference type="Proteomes" id="UP000626795">
    <property type="component" value="Unassembled WGS sequence"/>
</dbReference>
<protein>
    <submittedName>
        <fullName evidence="7">Acyl-CoA thioester hydrolase</fullName>
        <ecNumber evidence="7">3.1.2.-</ecNumber>
    </submittedName>
    <submittedName>
        <fullName evidence="5">Acyl-CoA thioesterase</fullName>
        <ecNumber evidence="5">3.1.2.20</ecNumber>
    </submittedName>
</protein>
<dbReference type="InterPro" id="IPR033120">
    <property type="entry name" value="HOTDOG_ACOT"/>
</dbReference>
<keyword evidence="8" id="KW-1185">Reference proteome</keyword>
<evidence type="ECO:0000259" key="4">
    <source>
        <dbReference type="PROSITE" id="PS51770"/>
    </source>
</evidence>
<organism evidence="7 8">
    <name type="scientific">Neisseria subflava</name>
    <dbReference type="NCBI Taxonomy" id="28449"/>
    <lineage>
        <taxon>Bacteria</taxon>
        <taxon>Pseudomonadati</taxon>
        <taxon>Pseudomonadota</taxon>
        <taxon>Betaproteobacteria</taxon>
        <taxon>Neisseriales</taxon>
        <taxon>Neisseriaceae</taxon>
        <taxon>Neisseria</taxon>
    </lineage>
</organism>
<keyword evidence="2 3" id="KW-0378">Hydrolase</keyword>
<dbReference type="Proteomes" id="UP001236303">
    <property type="component" value="Unassembled WGS sequence"/>
</dbReference>
<dbReference type="EC" id="3.1.2.-" evidence="7"/>
<accession>A0A4D7WQP7</accession>
<dbReference type="GeneID" id="49949493"/>
<dbReference type="InterPro" id="IPR029069">
    <property type="entry name" value="HotDog_dom_sf"/>
</dbReference>
<reference evidence="6" key="2">
    <citation type="submission" date="2021-04" db="EMBL/GenBank/DDBJ databases">
        <title>Characterizing Neisseria spp. as novel respiratory pathobionts in bronchiectasis.</title>
        <authorList>
            <person name="Li L."/>
            <person name="Mac Aogain M."/>
            <person name="Xu T."/>
            <person name="Jaggi T.K."/>
            <person name="Chan L.Y."/>
            <person name="Keir H.R."/>
            <person name="Dicker A.J."/>
            <person name="Qu J."/>
            <person name="Liu Y."/>
            <person name="Chen H.S."/>
            <person name="Koh M.S."/>
            <person name="Ong T.H."/>
            <person name="Lim A.Y.H."/>
            <person name="Abisheganaden J."/>
            <person name="Low T.B."/>
            <person name="Oliver B.G."/>
            <person name="Tan N.S."/>
            <person name="Fang M."/>
            <person name="Chalmers J.D."/>
            <person name="Chotirmall S.H."/>
        </authorList>
    </citation>
    <scope>NUCLEOTIDE SEQUENCE</scope>
    <source>
        <strain evidence="6">CG0073</strain>
    </source>
</reference>
<dbReference type="GO" id="GO:0005829">
    <property type="term" value="C:cytosol"/>
    <property type="evidence" value="ECO:0007669"/>
    <property type="project" value="TreeGrafter"/>
</dbReference>
<dbReference type="Proteomes" id="UP001057336">
    <property type="component" value="Chromosome"/>
</dbReference>
<dbReference type="Gene3D" id="3.10.129.10">
    <property type="entry name" value="Hotdog Thioesterase"/>
    <property type="match status" value="1"/>
</dbReference>
<dbReference type="InterPro" id="IPR040170">
    <property type="entry name" value="Cytosol_ACT"/>
</dbReference>
<evidence type="ECO:0000313" key="8">
    <source>
        <dbReference type="Proteomes" id="UP000626795"/>
    </source>
</evidence>
<dbReference type="PANTHER" id="PTHR11049:SF16">
    <property type="entry name" value="PROTEIN VDLD"/>
    <property type="match status" value="1"/>
</dbReference>